<keyword evidence="2" id="KW-1185">Reference proteome</keyword>
<proteinExistence type="predicted"/>
<protein>
    <recommendedName>
        <fullName evidence="3">Lipoprotein</fullName>
    </recommendedName>
</protein>
<evidence type="ECO:0000313" key="2">
    <source>
        <dbReference type="Proteomes" id="UP000639051"/>
    </source>
</evidence>
<evidence type="ECO:0000313" key="1">
    <source>
        <dbReference type="EMBL" id="MBL0706189.1"/>
    </source>
</evidence>
<evidence type="ECO:0008006" key="3">
    <source>
        <dbReference type="Google" id="ProtNLM"/>
    </source>
</evidence>
<accession>A0ABS1K3C9</accession>
<dbReference type="RefSeq" id="WP_189694518.1">
    <property type="nucleotide sequence ID" value="NZ_BNCM01000011.1"/>
</dbReference>
<dbReference type="Proteomes" id="UP000639051">
    <property type="component" value="Unassembled WGS sequence"/>
</dbReference>
<dbReference type="PROSITE" id="PS51257">
    <property type="entry name" value="PROKAR_LIPOPROTEIN"/>
    <property type="match status" value="1"/>
</dbReference>
<sequence>MADARIVGALAAALLLTSCSSGTGQQLASNLEDAAAATASLDLSLRQVQDGRSTTAAAITLAQNMRDKVVQARDGASTLTAPTPQERQARATVLTTLDNVLTAVLKAQDAVSDGNRPSMGGIRARLRQLTAQARAEAARLKGGSL</sequence>
<gene>
    <name evidence="1" type="ORF">JJE72_11820</name>
</gene>
<comment type="caution">
    <text evidence="1">The sequence shown here is derived from an EMBL/GenBank/DDBJ whole genome shotgun (WGS) entry which is preliminary data.</text>
</comment>
<organism evidence="1 2">
    <name type="scientific">Sinomonas cellulolyticus</name>
    <dbReference type="NCBI Taxonomy" id="2801916"/>
    <lineage>
        <taxon>Bacteria</taxon>
        <taxon>Bacillati</taxon>
        <taxon>Actinomycetota</taxon>
        <taxon>Actinomycetes</taxon>
        <taxon>Micrococcales</taxon>
        <taxon>Micrococcaceae</taxon>
        <taxon>Sinomonas</taxon>
    </lineage>
</organism>
<name>A0ABS1K3C9_9MICC</name>
<reference evidence="1 2" key="1">
    <citation type="submission" date="2021-01" db="EMBL/GenBank/DDBJ databases">
        <title>Genome public.</title>
        <authorList>
            <person name="Liu C."/>
            <person name="Sun Q."/>
        </authorList>
    </citation>
    <scope>NUCLEOTIDE SEQUENCE [LARGE SCALE GENOMIC DNA]</scope>
    <source>
        <strain evidence="1 2">JC656</strain>
    </source>
</reference>
<dbReference type="EMBL" id="JAERRC010000028">
    <property type="protein sequence ID" value="MBL0706189.1"/>
    <property type="molecule type" value="Genomic_DNA"/>
</dbReference>